<dbReference type="EMBL" id="FNRF01000002">
    <property type="protein sequence ID" value="SEA41555.1"/>
    <property type="molecule type" value="Genomic_DNA"/>
</dbReference>
<dbReference type="OrthoDB" id="1275259at2"/>
<name>A0A1H4B051_XYLRU</name>
<gene>
    <name evidence="1" type="ORF">SAMN05216462_1454</name>
</gene>
<accession>A0A1H4B051</accession>
<dbReference type="Proteomes" id="UP000182257">
    <property type="component" value="Unassembled WGS sequence"/>
</dbReference>
<evidence type="ECO:0000313" key="2">
    <source>
        <dbReference type="Proteomes" id="UP000182257"/>
    </source>
</evidence>
<proteinExistence type="predicted"/>
<organism evidence="1 2">
    <name type="scientific">Xylanibacter ruminicola</name>
    <name type="common">Prevotella ruminicola</name>
    <dbReference type="NCBI Taxonomy" id="839"/>
    <lineage>
        <taxon>Bacteria</taxon>
        <taxon>Pseudomonadati</taxon>
        <taxon>Bacteroidota</taxon>
        <taxon>Bacteroidia</taxon>
        <taxon>Bacteroidales</taxon>
        <taxon>Prevotellaceae</taxon>
        <taxon>Xylanibacter</taxon>
    </lineage>
</organism>
<evidence type="ECO:0000313" key="1">
    <source>
        <dbReference type="EMBL" id="SEA41555.1"/>
    </source>
</evidence>
<dbReference type="AlphaFoldDB" id="A0A1H4B051"/>
<dbReference type="RefSeq" id="WP_139208890.1">
    <property type="nucleotide sequence ID" value="NZ_FNRF01000002.1"/>
</dbReference>
<sequence length="587" mass="68909">MVNNVPIYSSSGIGQIVGYRDLFHERMMPNIRKCVSTLEREALMHLVSNMAEKLVNKPFYNPYYGPGRKDIDALGFFFSQDNAKYINDVISRFNKLVNRAKKQPHSYLAASEDSLLYLMRDIFATTYKVNNYNKGKIEKNFFKSLYAANQITCERGGGVSPYTLEENPELFYAATMVRQFSSNNYHDNHMLLVTQTIKCIRLFEFAAEHTVFSKIVPLFCDKYGLDSKWWYYPKAIWELECIFNSHVGEIDFAKCKMPDGNITYRVAIESSLGINDYVPKKENRDFTKFRSRPLIRMDKTRFFLFNHNLWIEHIYNSLYFDFREIAENVLGFKGQDFNKLYTTDFSEGCLFTQTLKEIFLSQSDINLCENECVKIDKSKDALNCGAPDFYARYNNVVFLFENKDIKLKDYTKEYGRLNDYLDFLYLNLIRNEKGKPKGVGQLLKNVQRIRTGEFQKRWDSACPKDAIVYPILVLADVKQTMNGVKNFLQYWQKEEYCKYSLIDGSNIMPVVLTDIATICLYAKTFSNNNFKSYLDDYYKKSSIERFEKSNELTDLFNGLASFPEYMKTQHNEGLDEFSKHWEKYIRK</sequence>
<reference evidence="1 2" key="1">
    <citation type="submission" date="2016-10" db="EMBL/GenBank/DDBJ databases">
        <authorList>
            <person name="de Groot N.N."/>
        </authorList>
    </citation>
    <scope>NUCLEOTIDE SEQUENCE [LARGE SCALE GENOMIC DNA]</scope>
    <source>
        <strain evidence="1 2">D31d</strain>
    </source>
</reference>
<protein>
    <submittedName>
        <fullName evidence="1">Uncharacterized protein</fullName>
    </submittedName>
</protein>